<evidence type="ECO:0000313" key="2">
    <source>
        <dbReference type="EMBL" id="CAA7030262.1"/>
    </source>
</evidence>
<feature type="compositionally biased region" description="Basic and acidic residues" evidence="1">
    <location>
        <begin position="13"/>
        <end position="35"/>
    </location>
</feature>
<reference evidence="2" key="1">
    <citation type="submission" date="2020-01" db="EMBL/GenBank/DDBJ databases">
        <authorList>
            <person name="Mishra B."/>
        </authorList>
    </citation>
    <scope>NUCLEOTIDE SEQUENCE [LARGE SCALE GENOMIC DNA]</scope>
</reference>
<gene>
    <name evidence="2" type="ORF">MERR_LOCUS17497</name>
</gene>
<comment type="caution">
    <text evidence="2">The sequence shown here is derived from an EMBL/GenBank/DDBJ whole genome shotgun (WGS) entry which is preliminary data.</text>
</comment>
<accession>A0A6D2IZ93</accession>
<feature type="compositionally biased region" description="Polar residues" evidence="1">
    <location>
        <begin position="1"/>
        <end position="12"/>
    </location>
</feature>
<evidence type="ECO:0000256" key="1">
    <source>
        <dbReference type="SAM" id="MobiDB-lite"/>
    </source>
</evidence>
<dbReference type="AlphaFoldDB" id="A0A6D2IZ93"/>
<protein>
    <submittedName>
        <fullName evidence="2">Uncharacterized protein</fullName>
    </submittedName>
</protein>
<dbReference type="Proteomes" id="UP000467841">
    <property type="component" value="Unassembled WGS sequence"/>
</dbReference>
<sequence length="100" mass="11683">MSTDATSASPDATSRRDDATRISTPGRHEQSGLDTKDCVDRRRLSRRSKHVLEHNWRFWSYLEHIWGSCWKTRQTDDFRVLRRPTHSSVSVDQVIPRSSD</sequence>
<proteinExistence type="predicted"/>
<keyword evidence="3" id="KW-1185">Reference proteome</keyword>
<feature type="region of interest" description="Disordered" evidence="1">
    <location>
        <begin position="1"/>
        <end position="35"/>
    </location>
</feature>
<organism evidence="2 3">
    <name type="scientific">Microthlaspi erraticum</name>
    <dbReference type="NCBI Taxonomy" id="1685480"/>
    <lineage>
        <taxon>Eukaryota</taxon>
        <taxon>Viridiplantae</taxon>
        <taxon>Streptophyta</taxon>
        <taxon>Embryophyta</taxon>
        <taxon>Tracheophyta</taxon>
        <taxon>Spermatophyta</taxon>
        <taxon>Magnoliopsida</taxon>
        <taxon>eudicotyledons</taxon>
        <taxon>Gunneridae</taxon>
        <taxon>Pentapetalae</taxon>
        <taxon>rosids</taxon>
        <taxon>malvids</taxon>
        <taxon>Brassicales</taxon>
        <taxon>Brassicaceae</taxon>
        <taxon>Coluteocarpeae</taxon>
        <taxon>Microthlaspi</taxon>
    </lineage>
</organism>
<evidence type="ECO:0000313" key="3">
    <source>
        <dbReference type="Proteomes" id="UP000467841"/>
    </source>
</evidence>
<name>A0A6D2IZ93_9BRAS</name>
<dbReference type="EMBL" id="CACVBM020001093">
    <property type="protein sequence ID" value="CAA7030262.1"/>
    <property type="molecule type" value="Genomic_DNA"/>
</dbReference>